<gene>
    <name evidence="3" type="ORF">A1O5_10700</name>
</gene>
<dbReference type="OrthoDB" id="1046782at2759"/>
<feature type="transmembrane region" description="Helical" evidence="2">
    <location>
        <begin position="92"/>
        <end position="113"/>
    </location>
</feature>
<organism evidence="3 4">
    <name type="scientific">Cladophialophora psammophila CBS 110553</name>
    <dbReference type="NCBI Taxonomy" id="1182543"/>
    <lineage>
        <taxon>Eukaryota</taxon>
        <taxon>Fungi</taxon>
        <taxon>Dikarya</taxon>
        <taxon>Ascomycota</taxon>
        <taxon>Pezizomycotina</taxon>
        <taxon>Eurotiomycetes</taxon>
        <taxon>Chaetothyriomycetidae</taxon>
        <taxon>Chaetothyriales</taxon>
        <taxon>Herpotrichiellaceae</taxon>
        <taxon>Cladophialophora</taxon>
    </lineage>
</organism>
<feature type="compositionally biased region" description="Polar residues" evidence="1">
    <location>
        <begin position="171"/>
        <end position="180"/>
    </location>
</feature>
<sequence>MIGQKDNKLNIETAAASQRIAEIGLLHSNAMKDIAEDSRNAAVLTRKDSTDMRIIAVVTLLFLPGTFMATLFSSGFFNFLPGKSDQVVSKWIWLYFALTGGSTFVVFLAWYLSAKKQNKEMLRVVNGEKRSSMPANVQLEPEHGAVTTPPGIPSLWLERSKSTGDIDPFTSFGNSTDTAR</sequence>
<dbReference type="EMBL" id="AMGX01000021">
    <property type="protein sequence ID" value="EXJ66085.1"/>
    <property type="molecule type" value="Genomic_DNA"/>
</dbReference>
<comment type="caution">
    <text evidence="3">The sequence shown here is derived from an EMBL/GenBank/DDBJ whole genome shotgun (WGS) entry which is preliminary data.</text>
</comment>
<dbReference type="HOGENOM" id="CLU_1496045_0_0_1"/>
<dbReference type="RefSeq" id="XP_007749465.1">
    <property type="nucleotide sequence ID" value="XM_007751275.1"/>
</dbReference>
<reference evidence="3 4" key="1">
    <citation type="submission" date="2013-03" db="EMBL/GenBank/DDBJ databases">
        <title>The Genome Sequence of Cladophialophora psammophila CBS 110553.</title>
        <authorList>
            <consortium name="The Broad Institute Genomics Platform"/>
            <person name="Cuomo C."/>
            <person name="de Hoog S."/>
            <person name="Gorbushina A."/>
            <person name="Walker B."/>
            <person name="Young S.K."/>
            <person name="Zeng Q."/>
            <person name="Gargeya S."/>
            <person name="Fitzgerald M."/>
            <person name="Haas B."/>
            <person name="Abouelleil A."/>
            <person name="Allen A.W."/>
            <person name="Alvarado L."/>
            <person name="Arachchi H.M."/>
            <person name="Berlin A.M."/>
            <person name="Chapman S.B."/>
            <person name="Gainer-Dewar J."/>
            <person name="Goldberg J."/>
            <person name="Griggs A."/>
            <person name="Gujja S."/>
            <person name="Hansen M."/>
            <person name="Howarth C."/>
            <person name="Imamovic A."/>
            <person name="Ireland A."/>
            <person name="Larimer J."/>
            <person name="McCowan C."/>
            <person name="Murphy C."/>
            <person name="Pearson M."/>
            <person name="Poon T.W."/>
            <person name="Priest M."/>
            <person name="Roberts A."/>
            <person name="Saif S."/>
            <person name="Shea T."/>
            <person name="Sisk P."/>
            <person name="Sykes S."/>
            <person name="Wortman J."/>
            <person name="Nusbaum C."/>
            <person name="Birren B."/>
        </authorList>
    </citation>
    <scope>NUCLEOTIDE SEQUENCE [LARGE SCALE GENOMIC DNA]</scope>
    <source>
        <strain evidence="3 4">CBS 110553</strain>
    </source>
</reference>
<keyword evidence="2" id="KW-0812">Transmembrane</keyword>
<accession>W9WM55</accession>
<dbReference type="STRING" id="1182543.W9WM55"/>
<evidence type="ECO:0000256" key="2">
    <source>
        <dbReference type="SAM" id="Phobius"/>
    </source>
</evidence>
<evidence type="ECO:0000256" key="1">
    <source>
        <dbReference type="SAM" id="MobiDB-lite"/>
    </source>
</evidence>
<proteinExistence type="predicted"/>
<name>W9WM55_9EURO</name>
<evidence type="ECO:0000313" key="3">
    <source>
        <dbReference type="EMBL" id="EXJ66085.1"/>
    </source>
</evidence>
<protein>
    <submittedName>
        <fullName evidence="3">Uncharacterized protein</fullName>
    </submittedName>
</protein>
<keyword evidence="2" id="KW-0472">Membrane</keyword>
<keyword evidence="2" id="KW-1133">Transmembrane helix</keyword>
<feature type="transmembrane region" description="Helical" evidence="2">
    <location>
        <begin position="54"/>
        <end position="80"/>
    </location>
</feature>
<keyword evidence="4" id="KW-1185">Reference proteome</keyword>
<feature type="region of interest" description="Disordered" evidence="1">
    <location>
        <begin position="160"/>
        <end position="180"/>
    </location>
</feature>
<dbReference type="AlphaFoldDB" id="W9WM55"/>
<evidence type="ECO:0000313" key="4">
    <source>
        <dbReference type="Proteomes" id="UP000019471"/>
    </source>
</evidence>
<dbReference type="Gene3D" id="1.20.58.340">
    <property type="entry name" value="Magnesium transport protein CorA, transmembrane region"/>
    <property type="match status" value="1"/>
</dbReference>
<dbReference type="GeneID" id="19195392"/>
<dbReference type="Proteomes" id="UP000019471">
    <property type="component" value="Unassembled WGS sequence"/>
</dbReference>